<keyword evidence="5" id="KW-0067">ATP-binding</keyword>
<dbReference type="Pfam" id="PF00005">
    <property type="entry name" value="ABC_tran"/>
    <property type="match status" value="1"/>
</dbReference>
<evidence type="ECO:0000256" key="1">
    <source>
        <dbReference type="ARBA" id="ARBA00004141"/>
    </source>
</evidence>
<dbReference type="GO" id="GO:0016887">
    <property type="term" value="F:ATP hydrolysis activity"/>
    <property type="evidence" value="ECO:0007669"/>
    <property type="project" value="InterPro"/>
</dbReference>
<dbReference type="SMART" id="SM00382">
    <property type="entry name" value="AAA"/>
    <property type="match status" value="1"/>
</dbReference>
<feature type="transmembrane region" description="Helical" evidence="8">
    <location>
        <begin position="534"/>
        <end position="555"/>
    </location>
</feature>
<keyword evidence="2" id="KW-0813">Transport</keyword>
<comment type="subcellular location">
    <subcellularLocation>
        <location evidence="1">Membrane</location>
        <topology evidence="1">Multi-pass membrane protein</topology>
    </subcellularLocation>
</comment>
<evidence type="ECO:0000256" key="5">
    <source>
        <dbReference type="ARBA" id="ARBA00022840"/>
    </source>
</evidence>
<dbReference type="InterPro" id="IPR003593">
    <property type="entry name" value="AAA+_ATPase"/>
</dbReference>
<keyword evidence="6 8" id="KW-1133">Transmembrane helix</keyword>
<dbReference type="Proteomes" id="UP001295684">
    <property type="component" value="Unassembled WGS sequence"/>
</dbReference>
<evidence type="ECO:0000256" key="6">
    <source>
        <dbReference type="ARBA" id="ARBA00022989"/>
    </source>
</evidence>
<dbReference type="Pfam" id="PF01061">
    <property type="entry name" value="ABC2_membrane"/>
    <property type="match status" value="1"/>
</dbReference>
<dbReference type="InterPro" id="IPR027417">
    <property type="entry name" value="P-loop_NTPase"/>
</dbReference>
<dbReference type="Gene3D" id="3.40.50.300">
    <property type="entry name" value="P-loop containing nucleotide triphosphate hydrolases"/>
    <property type="match status" value="1"/>
</dbReference>
<feature type="transmembrane region" description="Helical" evidence="8">
    <location>
        <begin position="454"/>
        <end position="474"/>
    </location>
</feature>
<dbReference type="SUPFAM" id="SSF52540">
    <property type="entry name" value="P-loop containing nucleoside triphosphate hydrolases"/>
    <property type="match status" value="1"/>
</dbReference>
<feature type="transmembrane region" description="Helical" evidence="8">
    <location>
        <begin position="399"/>
        <end position="418"/>
    </location>
</feature>
<feature type="domain" description="ABC transporter" evidence="9">
    <location>
        <begin position="86"/>
        <end position="334"/>
    </location>
</feature>
<organism evidence="10 11">
    <name type="scientific">Euplotes crassus</name>
    <dbReference type="NCBI Taxonomy" id="5936"/>
    <lineage>
        <taxon>Eukaryota</taxon>
        <taxon>Sar</taxon>
        <taxon>Alveolata</taxon>
        <taxon>Ciliophora</taxon>
        <taxon>Intramacronucleata</taxon>
        <taxon>Spirotrichea</taxon>
        <taxon>Hypotrichia</taxon>
        <taxon>Euplotida</taxon>
        <taxon>Euplotidae</taxon>
        <taxon>Moneuplotes</taxon>
    </lineage>
</organism>
<comment type="caution">
    <text evidence="10">The sequence shown here is derived from an EMBL/GenBank/DDBJ whole genome shotgun (WGS) entry which is preliminary data.</text>
</comment>
<dbReference type="GO" id="GO:0005524">
    <property type="term" value="F:ATP binding"/>
    <property type="evidence" value="ECO:0007669"/>
    <property type="project" value="UniProtKB-KW"/>
</dbReference>
<sequence>MFSKYLSNLNSKCYITQNYLCELRISLCNIIILNLDCEIMSQNNDQENTPNNERNQSPLQTENAIFGNEGRSLKISWHNLNYTVKAKYTNEEKQRLGVDQKYYQKEIVKNASGYCQKGDALFIMGSSGAGKTTLLNILSDQISKKKDTSLEGQVLINDSIKVTSDNFGSFAAYVTQDDYLFESFTCEKCIEFAARLRLNLSKEETASRVEDIIEKMGLQKCRKTMVGNERLKGLSGGEKRRTSMAVELVTNPDILFLDEPTSGLDSFTAQKIVALLVDFANKGKTVIATIHQPNSEVFQSFPKLLLLMDGYTIYQGETMASVDHFKLLGYPVPEFSNPSDFYLKEFYISFERTRDEEDKMRVLVDGYDKQIHPQIEAGMKSTNYDEVTEKELQKGMTRAGFLLQFWILLSRSTYNVFFHPMIIKFKTVGVLTIALVCMAVLWDPGEDREGIRGTIGSFLFITATFTFAPIATTVRSFSAEKPVFMKEYSNKTYGLIPYAISNSLVEIPFESTYAAIFAIIVYFSMGLEIDAGKFFIFFLAITMNSFCAMSMGLFLSAAVPNEESAVALTNLFVAPALLLCGVPVNLGTLDPWVSWLTYISPLRYTVEILVRNEFEGRAFSGLENPVSMLEYNLSIPFNFGMLAILILLFRALAVLFLRLTSKR</sequence>
<feature type="transmembrane region" description="Helical" evidence="8">
    <location>
        <begin position="425"/>
        <end position="442"/>
    </location>
</feature>
<evidence type="ECO:0000256" key="3">
    <source>
        <dbReference type="ARBA" id="ARBA00022692"/>
    </source>
</evidence>
<evidence type="ECO:0000313" key="10">
    <source>
        <dbReference type="EMBL" id="CAI2359820.1"/>
    </source>
</evidence>
<dbReference type="InterPro" id="IPR050352">
    <property type="entry name" value="ABCG_transporters"/>
</dbReference>
<dbReference type="GO" id="GO:0140359">
    <property type="term" value="F:ABC-type transporter activity"/>
    <property type="evidence" value="ECO:0007669"/>
    <property type="project" value="InterPro"/>
</dbReference>
<proteinExistence type="predicted"/>
<keyword evidence="4" id="KW-0547">Nucleotide-binding</keyword>
<evidence type="ECO:0000313" key="11">
    <source>
        <dbReference type="Proteomes" id="UP001295684"/>
    </source>
</evidence>
<feature type="transmembrane region" description="Helical" evidence="8">
    <location>
        <begin position="567"/>
        <end position="586"/>
    </location>
</feature>
<keyword evidence="3 8" id="KW-0812">Transmembrane</keyword>
<protein>
    <recommendedName>
        <fullName evidence="9">ABC transporter domain-containing protein</fullName>
    </recommendedName>
</protein>
<reference evidence="10" key="1">
    <citation type="submission" date="2023-07" db="EMBL/GenBank/DDBJ databases">
        <authorList>
            <consortium name="AG Swart"/>
            <person name="Singh M."/>
            <person name="Singh A."/>
            <person name="Seah K."/>
            <person name="Emmerich C."/>
        </authorList>
    </citation>
    <scope>NUCLEOTIDE SEQUENCE</scope>
    <source>
        <strain evidence="10">DP1</strain>
    </source>
</reference>
<evidence type="ECO:0000256" key="2">
    <source>
        <dbReference type="ARBA" id="ARBA00022448"/>
    </source>
</evidence>
<dbReference type="PANTHER" id="PTHR48041:SF139">
    <property type="entry name" value="PROTEIN SCARLET"/>
    <property type="match status" value="1"/>
</dbReference>
<dbReference type="InterPro" id="IPR013525">
    <property type="entry name" value="ABC2_TM"/>
</dbReference>
<evidence type="ECO:0000256" key="7">
    <source>
        <dbReference type="ARBA" id="ARBA00023136"/>
    </source>
</evidence>
<feature type="transmembrane region" description="Helical" evidence="8">
    <location>
        <begin position="495"/>
        <end position="522"/>
    </location>
</feature>
<name>A0AAD1X712_EUPCR</name>
<dbReference type="PROSITE" id="PS50893">
    <property type="entry name" value="ABC_TRANSPORTER_2"/>
    <property type="match status" value="1"/>
</dbReference>
<evidence type="ECO:0000256" key="4">
    <source>
        <dbReference type="ARBA" id="ARBA00022741"/>
    </source>
</evidence>
<evidence type="ECO:0000256" key="8">
    <source>
        <dbReference type="SAM" id="Phobius"/>
    </source>
</evidence>
<keyword evidence="7 8" id="KW-0472">Membrane</keyword>
<dbReference type="AlphaFoldDB" id="A0AAD1X712"/>
<dbReference type="GO" id="GO:0016020">
    <property type="term" value="C:membrane"/>
    <property type="evidence" value="ECO:0007669"/>
    <property type="project" value="UniProtKB-SubCell"/>
</dbReference>
<feature type="transmembrane region" description="Helical" evidence="8">
    <location>
        <begin position="635"/>
        <end position="657"/>
    </location>
</feature>
<accession>A0AAD1X712</accession>
<dbReference type="EMBL" id="CAMPGE010001052">
    <property type="protein sequence ID" value="CAI2359820.1"/>
    <property type="molecule type" value="Genomic_DNA"/>
</dbReference>
<keyword evidence="11" id="KW-1185">Reference proteome</keyword>
<dbReference type="InterPro" id="IPR003439">
    <property type="entry name" value="ABC_transporter-like_ATP-bd"/>
</dbReference>
<gene>
    <name evidence="10" type="ORF">ECRASSUSDP1_LOCUS1114</name>
</gene>
<dbReference type="PANTHER" id="PTHR48041">
    <property type="entry name" value="ABC TRANSPORTER G FAMILY MEMBER 28"/>
    <property type="match status" value="1"/>
</dbReference>
<evidence type="ECO:0000259" key="9">
    <source>
        <dbReference type="PROSITE" id="PS50893"/>
    </source>
</evidence>